<organism evidence="1 2">
    <name type="scientific">Mucilaginibacter gossypiicola</name>
    <dbReference type="NCBI Taxonomy" id="551995"/>
    <lineage>
        <taxon>Bacteria</taxon>
        <taxon>Pseudomonadati</taxon>
        <taxon>Bacteroidota</taxon>
        <taxon>Sphingobacteriia</taxon>
        <taxon>Sphingobacteriales</taxon>
        <taxon>Sphingobacteriaceae</taxon>
        <taxon>Mucilaginibacter</taxon>
    </lineage>
</organism>
<dbReference type="EMBL" id="FOCL01000001">
    <property type="protein sequence ID" value="SEM74661.1"/>
    <property type="molecule type" value="Genomic_DNA"/>
</dbReference>
<gene>
    <name evidence="1" type="ORF">SAMN05192574_101680</name>
</gene>
<sequence length="93" mass="10353">MGAINFDNSPSLETPFKDVLANFFVVNTPETMKVFAWKIFQCWTLKDCNQKAEISDEKLALFLDQLIGLVAAAYNVHQANNAAETKEGLTNPT</sequence>
<dbReference type="Proteomes" id="UP000198942">
    <property type="component" value="Unassembled WGS sequence"/>
</dbReference>
<reference evidence="2" key="1">
    <citation type="submission" date="2016-10" db="EMBL/GenBank/DDBJ databases">
        <authorList>
            <person name="Varghese N."/>
            <person name="Submissions S."/>
        </authorList>
    </citation>
    <scope>NUCLEOTIDE SEQUENCE [LARGE SCALE GENOMIC DNA]</scope>
    <source>
        <strain evidence="2">Gh-48</strain>
    </source>
</reference>
<dbReference type="OrthoDB" id="799650at2"/>
<dbReference type="STRING" id="551995.SAMN05192574_101680"/>
<evidence type="ECO:0000313" key="1">
    <source>
        <dbReference type="EMBL" id="SEM74661.1"/>
    </source>
</evidence>
<dbReference type="AlphaFoldDB" id="A0A1H8AV26"/>
<accession>A0A1H8AV26</accession>
<proteinExistence type="predicted"/>
<evidence type="ECO:0000313" key="2">
    <source>
        <dbReference type="Proteomes" id="UP000198942"/>
    </source>
</evidence>
<protein>
    <submittedName>
        <fullName evidence="1">Uncharacterized protein</fullName>
    </submittedName>
</protein>
<dbReference type="RefSeq" id="WP_091207597.1">
    <property type="nucleotide sequence ID" value="NZ_FOCL01000001.1"/>
</dbReference>
<name>A0A1H8AV26_9SPHI</name>
<keyword evidence="2" id="KW-1185">Reference proteome</keyword>